<feature type="transmembrane region" description="Helical" evidence="9">
    <location>
        <begin position="97"/>
        <end position="118"/>
    </location>
</feature>
<evidence type="ECO:0000256" key="7">
    <source>
        <dbReference type="ARBA" id="ARBA00023136"/>
    </source>
</evidence>
<feature type="transmembrane region" description="Helical" evidence="9">
    <location>
        <begin position="298"/>
        <end position="318"/>
    </location>
</feature>
<keyword evidence="7 9" id="KW-0472">Membrane</keyword>
<evidence type="ECO:0000313" key="10">
    <source>
        <dbReference type="EMBL" id="SFI21313.1"/>
    </source>
</evidence>
<evidence type="ECO:0000256" key="9">
    <source>
        <dbReference type="SAM" id="Phobius"/>
    </source>
</evidence>
<name>A0A7Z7CXM4_9MICO</name>
<feature type="transmembrane region" description="Helical" evidence="9">
    <location>
        <begin position="241"/>
        <end position="263"/>
    </location>
</feature>
<keyword evidence="4" id="KW-1003">Cell membrane</keyword>
<comment type="caution">
    <text evidence="10">The sequence shown here is derived from an EMBL/GenBank/DDBJ whole genome shotgun (WGS) entry which is preliminary data.</text>
</comment>
<proteinExistence type="inferred from homology"/>
<reference evidence="10 11" key="1">
    <citation type="submission" date="2016-10" db="EMBL/GenBank/DDBJ databases">
        <authorList>
            <person name="Varghese N."/>
            <person name="Submissions S."/>
        </authorList>
    </citation>
    <scope>NUCLEOTIDE SEQUENCE [LARGE SCALE GENOMIC DNA]</scope>
    <source>
        <strain evidence="10 11">UNC380MFSha3.1</strain>
    </source>
</reference>
<dbReference type="Proteomes" id="UP000198702">
    <property type="component" value="Unassembled WGS sequence"/>
</dbReference>
<dbReference type="AlphaFoldDB" id="A0A7Z7CXM4"/>
<dbReference type="GO" id="GO:0005886">
    <property type="term" value="C:plasma membrane"/>
    <property type="evidence" value="ECO:0007669"/>
    <property type="project" value="UniProtKB-SubCell"/>
</dbReference>
<dbReference type="PANTHER" id="PTHR21716">
    <property type="entry name" value="TRANSMEMBRANE PROTEIN"/>
    <property type="match status" value="1"/>
</dbReference>
<evidence type="ECO:0000256" key="2">
    <source>
        <dbReference type="ARBA" id="ARBA00009773"/>
    </source>
</evidence>
<comment type="subcellular location">
    <subcellularLocation>
        <location evidence="1">Cell membrane</location>
        <topology evidence="1">Multi-pass membrane protein</topology>
    </subcellularLocation>
</comment>
<feature type="transmembrane region" description="Helical" evidence="9">
    <location>
        <begin position="173"/>
        <end position="206"/>
    </location>
</feature>
<evidence type="ECO:0000256" key="3">
    <source>
        <dbReference type="ARBA" id="ARBA00022448"/>
    </source>
</evidence>
<feature type="transmembrane region" description="Helical" evidence="9">
    <location>
        <begin position="338"/>
        <end position="369"/>
    </location>
</feature>
<evidence type="ECO:0000313" key="11">
    <source>
        <dbReference type="Proteomes" id="UP000198702"/>
    </source>
</evidence>
<comment type="similarity">
    <text evidence="2">Belongs to the autoinducer-2 exporter (AI-2E) (TC 2.A.86) family.</text>
</comment>
<feature type="transmembrane region" description="Helical" evidence="9">
    <location>
        <begin position="67"/>
        <end position="85"/>
    </location>
</feature>
<keyword evidence="5 9" id="KW-0812">Transmembrane</keyword>
<dbReference type="PANTHER" id="PTHR21716:SF53">
    <property type="entry name" value="PERMEASE PERM-RELATED"/>
    <property type="match status" value="1"/>
</dbReference>
<keyword evidence="3" id="KW-0813">Transport</keyword>
<dbReference type="Pfam" id="PF01594">
    <property type="entry name" value="AI-2E_transport"/>
    <property type="match status" value="1"/>
</dbReference>
<sequence>MNVTDEPAASASVARPVRERATAPASDTRHPAVRAALDHPFLLGFTVTLGGLAAILVGMALASLSTILIYIALALFAALGLDPVVGRLERRGLPRPWGIAVVFAGFLLVAAAVVVWVLPPALAQIGQFVRAIPAQITALQTSDWYLGMEDQLGDVIGSGLDQLKTFLADPSNLLAIAGGVLSVGFGVGNALTGAVIVVVLTLYFLASLDAMKAAFYRLTPARNRASVANLTEQITDSIGGYLIGMVILAACNAAFATILYLVLGLPFPALMGLAAFLITLIPLIGPVLFWVIGTVVALLADPVAALVFGILYFVYMQLEAYLLTPRVMNRAIAIPGSLVVIGALVGGTLLGLLGALVAIPVTAAILLIIKHVFVPQQDAKT</sequence>
<evidence type="ECO:0000256" key="6">
    <source>
        <dbReference type="ARBA" id="ARBA00022989"/>
    </source>
</evidence>
<evidence type="ECO:0000256" key="5">
    <source>
        <dbReference type="ARBA" id="ARBA00022692"/>
    </source>
</evidence>
<dbReference type="InterPro" id="IPR002549">
    <property type="entry name" value="AI-2E-like"/>
</dbReference>
<evidence type="ECO:0000256" key="8">
    <source>
        <dbReference type="SAM" id="MobiDB-lite"/>
    </source>
</evidence>
<evidence type="ECO:0000256" key="4">
    <source>
        <dbReference type="ARBA" id="ARBA00022475"/>
    </source>
</evidence>
<evidence type="ECO:0000256" key="1">
    <source>
        <dbReference type="ARBA" id="ARBA00004651"/>
    </source>
</evidence>
<protein>
    <submittedName>
        <fullName evidence="10">Predicted PurR-regulated permease PerM</fullName>
    </submittedName>
</protein>
<feature type="transmembrane region" description="Helical" evidence="9">
    <location>
        <begin position="269"/>
        <end position="291"/>
    </location>
</feature>
<gene>
    <name evidence="10" type="ORF">SAMN04487751_0413</name>
</gene>
<organism evidence="10 11">
    <name type="scientific">Microbacterium saccharophilum</name>
    <dbReference type="NCBI Taxonomy" id="1213358"/>
    <lineage>
        <taxon>Bacteria</taxon>
        <taxon>Bacillati</taxon>
        <taxon>Actinomycetota</taxon>
        <taxon>Actinomycetes</taxon>
        <taxon>Micrococcales</taxon>
        <taxon>Microbacteriaceae</taxon>
        <taxon>Microbacterium</taxon>
    </lineage>
</organism>
<accession>A0A7Z7CXM4</accession>
<feature type="transmembrane region" description="Helical" evidence="9">
    <location>
        <begin position="41"/>
        <end position="61"/>
    </location>
</feature>
<keyword evidence="6 9" id="KW-1133">Transmembrane helix</keyword>
<feature type="region of interest" description="Disordered" evidence="8">
    <location>
        <begin position="1"/>
        <end position="29"/>
    </location>
</feature>
<dbReference type="EMBL" id="FOQZ01000001">
    <property type="protein sequence ID" value="SFI21313.1"/>
    <property type="molecule type" value="Genomic_DNA"/>
</dbReference>